<organism evidence="1 2">
    <name type="scientific">Smallanthus sonchifolius</name>
    <dbReference type="NCBI Taxonomy" id="185202"/>
    <lineage>
        <taxon>Eukaryota</taxon>
        <taxon>Viridiplantae</taxon>
        <taxon>Streptophyta</taxon>
        <taxon>Embryophyta</taxon>
        <taxon>Tracheophyta</taxon>
        <taxon>Spermatophyta</taxon>
        <taxon>Magnoliopsida</taxon>
        <taxon>eudicotyledons</taxon>
        <taxon>Gunneridae</taxon>
        <taxon>Pentapetalae</taxon>
        <taxon>asterids</taxon>
        <taxon>campanulids</taxon>
        <taxon>Asterales</taxon>
        <taxon>Asteraceae</taxon>
        <taxon>Asteroideae</taxon>
        <taxon>Heliantheae alliance</taxon>
        <taxon>Millerieae</taxon>
        <taxon>Smallanthus</taxon>
    </lineage>
</organism>
<reference evidence="1 2" key="2">
    <citation type="journal article" date="2022" name="Mol. Ecol. Resour.">
        <title>The genomes of chicory, endive, great burdock and yacon provide insights into Asteraceae paleo-polyploidization history and plant inulin production.</title>
        <authorList>
            <person name="Fan W."/>
            <person name="Wang S."/>
            <person name="Wang H."/>
            <person name="Wang A."/>
            <person name="Jiang F."/>
            <person name="Liu H."/>
            <person name="Zhao H."/>
            <person name="Xu D."/>
            <person name="Zhang Y."/>
        </authorList>
    </citation>
    <scope>NUCLEOTIDE SEQUENCE [LARGE SCALE GENOMIC DNA]</scope>
    <source>
        <strain evidence="2">cv. Yunnan</strain>
        <tissue evidence="1">Leaves</tissue>
    </source>
</reference>
<evidence type="ECO:0000313" key="1">
    <source>
        <dbReference type="EMBL" id="KAI3744308.1"/>
    </source>
</evidence>
<evidence type="ECO:0000313" key="2">
    <source>
        <dbReference type="Proteomes" id="UP001056120"/>
    </source>
</evidence>
<gene>
    <name evidence="1" type="ORF">L1987_57386</name>
</gene>
<comment type="caution">
    <text evidence="1">The sequence shown here is derived from an EMBL/GenBank/DDBJ whole genome shotgun (WGS) entry which is preliminary data.</text>
</comment>
<proteinExistence type="predicted"/>
<sequence>MPDLTGFFTADDEAAKQSTTVWINRPRYILEQQDENYFCWKHDFGNPANSVPVWLVNSTSHGTGVFIPRTRKGNKPSRRWKGRGRKYNRVVD</sequence>
<dbReference type="EMBL" id="CM042036">
    <property type="protein sequence ID" value="KAI3744308.1"/>
    <property type="molecule type" value="Genomic_DNA"/>
</dbReference>
<name>A0ACB9DCF0_9ASTR</name>
<reference evidence="2" key="1">
    <citation type="journal article" date="2022" name="Mol. Ecol. Resour.">
        <title>The genomes of chicory, endive, great burdock and yacon provide insights into Asteraceae palaeo-polyploidization history and plant inulin production.</title>
        <authorList>
            <person name="Fan W."/>
            <person name="Wang S."/>
            <person name="Wang H."/>
            <person name="Wang A."/>
            <person name="Jiang F."/>
            <person name="Liu H."/>
            <person name="Zhao H."/>
            <person name="Xu D."/>
            <person name="Zhang Y."/>
        </authorList>
    </citation>
    <scope>NUCLEOTIDE SEQUENCE [LARGE SCALE GENOMIC DNA]</scope>
    <source>
        <strain evidence="2">cv. Yunnan</strain>
    </source>
</reference>
<keyword evidence="2" id="KW-1185">Reference proteome</keyword>
<protein>
    <submittedName>
        <fullName evidence="1">Uncharacterized protein</fullName>
    </submittedName>
</protein>
<accession>A0ACB9DCF0</accession>
<dbReference type="Proteomes" id="UP001056120">
    <property type="component" value="Linkage Group LG19"/>
</dbReference>